<organism evidence="1 2">
    <name type="scientific">Solilutibacter tolerans</name>
    <dbReference type="NCBI Taxonomy" id="1604334"/>
    <lineage>
        <taxon>Bacteria</taxon>
        <taxon>Pseudomonadati</taxon>
        <taxon>Pseudomonadota</taxon>
        <taxon>Gammaproteobacteria</taxon>
        <taxon>Lysobacterales</taxon>
        <taxon>Lysobacteraceae</taxon>
        <taxon>Solilutibacter</taxon>
    </lineage>
</organism>
<reference evidence="2" key="1">
    <citation type="submission" date="2017-01" db="EMBL/GenBank/DDBJ databases">
        <authorList>
            <person name="Varghese N."/>
            <person name="Submissions S."/>
        </authorList>
    </citation>
    <scope>NUCLEOTIDE SEQUENCE [LARGE SCALE GENOMIC DNA]</scope>
    <source>
        <strain evidence="2">UM1</strain>
    </source>
</reference>
<evidence type="ECO:0000313" key="2">
    <source>
        <dbReference type="Proteomes" id="UP000241788"/>
    </source>
</evidence>
<sequence>MSDIHRPPENLAALEHSVPMRCVDSVLLAWEALECSQRRRELEVAIHDGLIWAHGDWEAVGRLAAPIFHAIDAKVGNYQVSMHKLMQRRRLSPTRDLDEAIRQARKMPPGDRLVCHVGMYKAYSTLSSIIRMQTACIADPAERLQGISIAFRQHALKLYDAQRLDWQATVADHAGRGRMLEAVYPLPNPFGIVPGIPCWQLMPRSPLQLH</sequence>
<protein>
    <submittedName>
        <fullName evidence="1">Uncharacterized protein</fullName>
    </submittedName>
</protein>
<gene>
    <name evidence="1" type="ORF">SAMN05421546_0070</name>
</gene>
<dbReference type="AlphaFoldDB" id="A0A1N6N3T1"/>
<evidence type="ECO:0000313" key="1">
    <source>
        <dbReference type="EMBL" id="SIP86734.1"/>
    </source>
</evidence>
<dbReference type="STRING" id="1604334.SAMN05421546_0070"/>
<dbReference type="OrthoDB" id="9892859at2"/>
<proteinExistence type="predicted"/>
<accession>A0A1N6N3T1</accession>
<keyword evidence="2" id="KW-1185">Reference proteome</keyword>
<dbReference type="EMBL" id="FTLW01000001">
    <property type="protein sequence ID" value="SIP86734.1"/>
    <property type="molecule type" value="Genomic_DNA"/>
</dbReference>
<dbReference type="RefSeq" id="WP_076584500.1">
    <property type="nucleotide sequence ID" value="NZ_FTLW01000001.1"/>
</dbReference>
<dbReference type="Proteomes" id="UP000241788">
    <property type="component" value="Unassembled WGS sequence"/>
</dbReference>
<name>A0A1N6N3T1_9GAMM</name>